<dbReference type="InterPro" id="IPR050418">
    <property type="entry name" value="D-iso_2-hydroxyacid_DH_PdxB"/>
</dbReference>
<dbReference type="Proteomes" id="UP001165524">
    <property type="component" value="Unassembled WGS sequence"/>
</dbReference>
<organism evidence="7 8">
    <name type="scientific">Alcanivorax quisquiliarum</name>
    <dbReference type="NCBI Taxonomy" id="2933565"/>
    <lineage>
        <taxon>Bacteria</taxon>
        <taxon>Pseudomonadati</taxon>
        <taxon>Pseudomonadota</taxon>
        <taxon>Gammaproteobacteria</taxon>
        <taxon>Oceanospirillales</taxon>
        <taxon>Alcanivoracaceae</taxon>
        <taxon>Alcanivorax</taxon>
    </lineage>
</organism>
<dbReference type="PROSITE" id="PS00671">
    <property type="entry name" value="D_2_HYDROXYACID_DH_3"/>
    <property type="match status" value="1"/>
</dbReference>
<dbReference type="InterPro" id="IPR036291">
    <property type="entry name" value="NAD(P)-bd_dom_sf"/>
</dbReference>
<dbReference type="NCBIfam" id="NF005069">
    <property type="entry name" value="PRK06487.1"/>
    <property type="match status" value="1"/>
</dbReference>
<keyword evidence="3" id="KW-0520">NAD</keyword>
<keyword evidence="8" id="KW-1185">Reference proteome</keyword>
<feature type="domain" description="D-isomer specific 2-hydroxyacid dehydrogenase catalytic" evidence="5">
    <location>
        <begin position="24"/>
        <end position="316"/>
    </location>
</feature>
<reference evidence="7" key="1">
    <citation type="submission" date="2022-04" db="EMBL/GenBank/DDBJ databases">
        <title>Alcanivorax sp. CY1518 draft genome sequence.</title>
        <authorList>
            <person name="Zhao G."/>
            <person name="An M."/>
        </authorList>
    </citation>
    <scope>NUCLEOTIDE SEQUENCE</scope>
    <source>
        <strain evidence="7">CY1518</strain>
    </source>
</reference>
<dbReference type="EMBL" id="JALKII010000006">
    <property type="protein sequence ID" value="MCK0538124.1"/>
    <property type="molecule type" value="Genomic_DNA"/>
</dbReference>
<dbReference type="InterPro" id="IPR006140">
    <property type="entry name" value="D-isomer_DH_NAD-bd"/>
</dbReference>
<dbReference type="CDD" id="cd12162">
    <property type="entry name" value="2-Hacid_dh_4"/>
    <property type="match status" value="1"/>
</dbReference>
<evidence type="ECO:0000313" key="8">
    <source>
        <dbReference type="Proteomes" id="UP001165524"/>
    </source>
</evidence>
<dbReference type="Pfam" id="PF00389">
    <property type="entry name" value="2-Hacid_dh"/>
    <property type="match status" value="1"/>
</dbReference>
<name>A0ABT0E908_9GAMM</name>
<dbReference type="RefSeq" id="WP_246952435.1">
    <property type="nucleotide sequence ID" value="NZ_JALKII010000006.1"/>
</dbReference>
<evidence type="ECO:0000256" key="2">
    <source>
        <dbReference type="ARBA" id="ARBA00023002"/>
    </source>
</evidence>
<proteinExistence type="inferred from homology"/>
<feature type="domain" description="D-isomer specific 2-hydroxyacid dehydrogenase NAD-binding" evidence="6">
    <location>
        <begin position="108"/>
        <end position="285"/>
    </location>
</feature>
<dbReference type="InterPro" id="IPR029753">
    <property type="entry name" value="D-isomer_DH_CS"/>
</dbReference>
<keyword evidence="2 4" id="KW-0560">Oxidoreductase</keyword>
<sequence>MQGVFLDTGTMRPEELDFTSLEGSLPEWQLFAQTQPEEVAARIAGAAVVVSNKVVLDAATIREAKALKLICVCATGTNNVDLAAARERGIPVCNVGDYAGPSVAQHTLALILGLATRWHEYDQDVKAGEWSRSPMFCLMHRPVMELAGKKLGIIGYGTLGQDVARLAEAFGMSLLIAEGRRGAEPGRVPMTQLLAEADVVSLHCPLTEETRGMIGRDALRAMKPNALLVNTARGGLVDEDALREALLQGEIAGAALDVLSVEPPPLDHPLLAGDVPNLIITPHNAWISVDARQRLLNGVVANIHAWQAGAPTNQVN</sequence>
<dbReference type="Gene3D" id="3.40.50.720">
    <property type="entry name" value="NAD(P)-binding Rossmann-like Domain"/>
    <property type="match status" value="2"/>
</dbReference>
<evidence type="ECO:0000256" key="3">
    <source>
        <dbReference type="ARBA" id="ARBA00023027"/>
    </source>
</evidence>
<dbReference type="PANTHER" id="PTHR43761:SF1">
    <property type="entry name" value="D-ISOMER SPECIFIC 2-HYDROXYACID DEHYDROGENASE CATALYTIC DOMAIN-CONTAINING PROTEIN-RELATED"/>
    <property type="match status" value="1"/>
</dbReference>
<dbReference type="SUPFAM" id="SSF52283">
    <property type="entry name" value="Formate/glycerate dehydrogenase catalytic domain-like"/>
    <property type="match status" value="1"/>
</dbReference>
<evidence type="ECO:0000259" key="6">
    <source>
        <dbReference type="Pfam" id="PF02826"/>
    </source>
</evidence>
<accession>A0ABT0E908</accession>
<dbReference type="InterPro" id="IPR006139">
    <property type="entry name" value="D-isomer_2_OHA_DH_cat_dom"/>
</dbReference>
<dbReference type="PROSITE" id="PS00670">
    <property type="entry name" value="D_2_HYDROXYACID_DH_2"/>
    <property type="match status" value="1"/>
</dbReference>
<protein>
    <submittedName>
        <fullName evidence="7">2-hydroxyacid dehydrogenase</fullName>
    </submittedName>
</protein>
<evidence type="ECO:0000256" key="4">
    <source>
        <dbReference type="RuleBase" id="RU003719"/>
    </source>
</evidence>
<comment type="caution">
    <text evidence="7">The sequence shown here is derived from an EMBL/GenBank/DDBJ whole genome shotgun (WGS) entry which is preliminary data.</text>
</comment>
<dbReference type="Pfam" id="PF02826">
    <property type="entry name" value="2-Hacid_dh_C"/>
    <property type="match status" value="1"/>
</dbReference>
<dbReference type="SUPFAM" id="SSF51735">
    <property type="entry name" value="NAD(P)-binding Rossmann-fold domains"/>
    <property type="match status" value="1"/>
</dbReference>
<evidence type="ECO:0000256" key="1">
    <source>
        <dbReference type="ARBA" id="ARBA00005854"/>
    </source>
</evidence>
<dbReference type="PANTHER" id="PTHR43761">
    <property type="entry name" value="D-ISOMER SPECIFIC 2-HYDROXYACID DEHYDROGENASE FAMILY PROTEIN (AFU_ORTHOLOGUE AFUA_1G13630)"/>
    <property type="match status" value="1"/>
</dbReference>
<comment type="similarity">
    <text evidence="1 4">Belongs to the D-isomer specific 2-hydroxyacid dehydrogenase family.</text>
</comment>
<evidence type="ECO:0000313" key="7">
    <source>
        <dbReference type="EMBL" id="MCK0538124.1"/>
    </source>
</evidence>
<evidence type="ECO:0000259" key="5">
    <source>
        <dbReference type="Pfam" id="PF00389"/>
    </source>
</evidence>
<gene>
    <name evidence="7" type="ORF">MU846_10420</name>
</gene>